<gene>
    <name evidence="2" type="ORF">R1flu_006853</name>
</gene>
<evidence type="ECO:0000313" key="2">
    <source>
        <dbReference type="EMBL" id="KAL2635374.1"/>
    </source>
</evidence>
<sequence>MKREGKTHNAEVNDRKRRSEETRRQFDTNPKKPSHCYTEHQYCKGRADILRRNDIHRKESSTQRARGTASRSERRTNNRAKGRRFRGKANRPLAFGRTWRAERMPVDVAAGTAGTRPALAGCMRALKDWLRDVRPALTPHM</sequence>
<reference evidence="2 3" key="1">
    <citation type="submission" date="2024-09" db="EMBL/GenBank/DDBJ databases">
        <title>Chromosome-scale assembly of Riccia fluitans.</title>
        <authorList>
            <person name="Paukszto L."/>
            <person name="Sawicki J."/>
            <person name="Karawczyk K."/>
            <person name="Piernik-Szablinska J."/>
            <person name="Szczecinska M."/>
            <person name="Mazdziarz M."/>
        </authorList>
    </citation>
    <scope>NUCLEOTIDE SEQUENCE [LARGE SCALE GENOMIC DNA]</scope>
    <source>
        <strain evidence="2">Rf_01</strain>
        <tissue evidence="2">Aerial parts of the thallus</tissue>
    </source>
</reference>
<evidence type="ECO:0000313" key="3">
    <source>
        <dbReference type="Proteomes" id="UP001605036"/>
    </source>
</evidence>
<feature type="compositionally biased region" description="Basic and acidic residues" evidence="1">
    <location>
        <begin position="1"/>
        <end position="30"/>
    </location>
</feature>
<dbReference type="EMBL" id="JBHFFA010000003">
    <property type="protein sequence ID" value="KAL2635374.1"/>
    <property type="molecule type" value="Genomic_DNA"/>
</dbReference>
<feature type="compositionally biased region" description="Basic and acidic residues" evidence="1">
    <location>
        <begin position="37"/>
        <end position="61"/>
    </location>
</feature>
<dbReference type="AlphaFoldDB" id="A0ABD1YX72"/>
<accession>A0ABD1YX72</accession>
<proteinExistence type="predicted"/>
<comment type="caution">
    <text evidence="2">The sequence shown here is derived from an EMBL/GenBank/DDBJ whole genome shotgun (WGS) entry which is preliminary data.</text>
</comment>
<keyword evidence="3" id="KW-1185">Reference proteome</keyword>
<organism evidence="2 3">
    <name type="scientific">Riccia fluitans</name>
    <dbReference type="NCBI Taxonomy" id="41844"/>
    <lineage>
        <taxon>Eukaryota</taxon>
        <taxon>Viridiplantae</taxon>
        <taxon>Streptophyta</taxon>
        <taxon>Embryophyta</taxon>
        <taxon>Marchantiophyta</taxon>
        <taxon>Marchantiopsida</taxon>
        <taxon>Marchantiidae</taxon>
        <taxon>Marchantiales</taxon>
        <taxon>Ricciaceae</taxon>
        <taxon>Riccia</taxon>
    </lineage>
</organism>
<evidence type="ECO:0000256" key="1">
    <source>
        <dbReference type="SAM" id="MobiDB-lite"/>
    </source>
</evidence>
<feature type="compositionally biased region" description="Basic residues" evidence="1">
    <location>
        <begin position="77"/>
        <end position="89"/>
    </location>
</feature>
<name>A0ABD1YX72_9MARC</name>
<feature type="region of interest" description="Disordered" evidence="1">
    <location>
        <begin position="1"/>
        <end position="97"/>
    </location>
</feature>
<dbReference type="Proteomes" id="UP001605036">
    <property type="component" value="Unassembled WGS sequence"/>
</dbReference>
<protein>
    <submittedName>
        <fullName evidence="2">Uncharacterized protein</fullName>
    </submittedName>
</protein>